<dbReference type="InterPro" id="IPR010869">
    <property type="entry name" value="DUF1501"/>
</dbReference>
<reference evidence="1 2" key="1">
    <citation type="submission" date="2019-02" db="EMBL/GenBank/DDBJ databases">
        <title>Deep-cultivation of Planctomycetes and their phenomic and genomic characterization uncovers novel biology.</title>
        <authorList>
            <person name="Wiegand S."/>
            <person name="Jogler M."/>
            <person name="Boedeker C."/>
            <person name="Pinto D."/>
            <person name="Vollmers J."/>
            <person name="Rivas-Marin E."/>
            <person name="Kohn T."/>
            <person name="Peeters S.H."/>
            <person name="Heuer A."/>
            <person name="Rast P."/>
            <person name="Oberbeckmann S."/>
            <person name="Bunk B."/>
            <person name="Jeske O."/>
            <person name="Meyerdierks A."/>
            <person name="Storesund J.E."/>
            <person name="Kallscheuer N."/>
            <person name="Luecker S."/>
            <person name="Lage O.M."/>
            <person name="Pohl T."/>
            <person name="Merkel B.J."/>
            <person name="Hornburger P."/>
            <person name="Mueller R.-W."/>
            <person name="Bruemmer F."/>
            <person name="Labrenz M."/>
            <person name="Spormann A.M."/>
            <person name="Op den Camp H."/>
            <person name="Overmann J."/>
            <person name="Amann R."/>
            <person name="Jetten M.S.M."/>
            <person name="Mascher T."/>
            <person name="Medema M.H."/>
            <person name="Devos D.P."/>
            <person name="Kaster A.-K."/>
            <person name="Ovreas L."/>
            <person name="Rohde M."/>
            <person name="Galperin M.Y."/>
            <person name="Jogler C."/>
        </authorList>
    </citation>
    <scope>NUCLEOTIDE SEQUENCE [LARGE SCALE GENOMIC DNA]</scope>
    <source>
        <strain evidence="1 2">Poly30</strain>
    </source>
</reference>
<accession>A0A518EQK1</accession>
<keyword evidence="2" id="KW-1185">Reference proteome</keyword>
<dbReference type="OrthoDB" id="9779968at2"/>
<name>A0A518EQK1_9BACT</name>
<dbReference type="PANTHER" id="PTHR43737:SF1">
    <property type="entry name" value="DUF1501 DOMAIN-CONTAINING PROTEIN"/>
    <property type="match status" value="1"/>
</dbReference>
<evidence type="ECO:0008006" key="3">
    <source>
        <dbReference type="Google" id="ProtNLM"/>
    </source>
</evidence>
<evidence type="ECO:0000313" key="2">
    <source>
        <dbReference type="Proteomes" id="UP000320390"/>
    </source>
</evidence>
<gene>
    <name evidence="1" type="ORF">Poly30_18770</name>
</gene>
<protein>
    <recommendedName>
        <fullName evidence="3">DUF1501 domain-containing protein</fullName>
    </recommendedName>
</protein>
<sequence length="432" mass="44134">MFDSTQSMPSGSGSLRPSRRAFTLGAAAALGAARTGGLASAAPSPSGGSRDTLVLVYLRGGLDGLSAVVPAFEASALQAQRPGLLVPTSASQGAVQLDGMFTLHPSLAPLEGMFRDGELAVLHAVGSQDPTRSHFAARRAIDAGVIGQAVSGTPGGWAGRALRRVPEAASNAPRGLALGAVLPRTLQGGPRVIPVNDPGNFADYGDASTSARRRAALAAMHLNAIGAPGSQSVRTRVAQSGMSAVAALDVLGGIDFGRTPAPLAAYPDTLLGSRMRDAATLLIENIGTEVIHVEHGDWDDHDDMGPNSGDLASRLDDLGRSLAAFRADLGPDLDRTTVLVYSEFGRRVDENGSRGTDHGRGGVAFALGGAVNGGQVFGTWPGLVPAALEGGALAVTTDLRDVFAEALERRLGLQNAALAFPGHSHTPVGLFS</sequence>
<organism evidence="1 2">
    <name type="scientific">Saltatorellus ferox</name>
    <dbReference type="NCBI Taxonomy" id="2528018"/>
    <lineage>
        <taxon>Bacteria</taxon>
        <taxon>Pseudomonadati</taxon>
        <taxon>Planctomycetota</taxon>
        <taxon>Planctomycetia</taxon>
        <taxon>Planctomycetia incertae sedis</taxon>
        <taxon>Saltatorellus</taxon>
    </lineage>
</organism>
<dbReference type="EMBL" id="CP036434">
    <property type="protein sequence ID" value="QDV06368.1"/>
    <property type="molecule type" value="Genomic_DNA"/>
</dbReference>
<dbReference type="AlphaFoldDB" id="A0A518EQK1"/>
<proteinExistence type="predicted"/>
<dbReference type="RefSeq" id="WP_145196482.1">
    <property type="nucleotide sequence ID" value="NZ_CP036434.1"/>
</dbReference>
<dbReference type="InterPro" id="IPR006311">
    <property type="entry name" value="TAT_signal"/>
</dbReference>
<dbReference type="Proteomes" id="UP000320390">
    <property type="component" value="Chromosome"/>
</dbReference>
<dbReference type="PROSITE" id="PS51318">
    <property type="entry name" value="TAT"/>
    <property type="match status" value="1"/>
</dbReference>
<dbReference type="PANTHER" id="PTHR43737">
    <property type="entry name" value="BLL7424 PROTEIN"/>
    <property type="match status" value="1"/>
</dbReference>
<evidence type="ECO:0000313" key="1">
    <source>
        <dbReference type="EMBL" id="QDV06368.1"/>
    </source>
</evidence>
<dbReference type="Pfam" id="PF07394">
    <property type="entry name" value="DUF1501"/>
    <property type="match status" value="1"/>
</dbReference>